<evidence type="ECO:0000313" key="3">
    <source>
        <dbReference type="Proteomes" id="UP001501710"/>
    </source>
</evidence>
<dbReference type="Pfam" id="PF12728">
    <property type="entry name" value="HTH_17"/>
    <property type="match status" value="1"/>
</dbReference>
<dbReference type="Proteomes" id="UP001501710">
    <property type="component" value="Unassembled WGS sequence"/>
</dbReference>
<dbReference type="RefSeq" id="WP_344892334.1">
    <property type="nucleotide sequence ID" value="NZ_BAABAS010000004.1"/>
</dbReference>
<name>A0ABP8BVT8_9ACTN</name>
<sequence>MPLQNDRLPRRGERRADDVRLYTPAEAAAMLQVRESWLRKKASARTVPCTFIGKHLRFSEQDIDAIIAAGAKQPVVRRRDRR</sequence>
<proteinExistence type="predicted"/>
<organism evidence="2 3">
    <name type="scientific">Actinomadura meridiana</name>
    <dbReference type="NCBI Taxonomy" id="559626"/>
    <lineage>
        <taxon>Bacteria</taxon>
        <taxon>Bacillati</taxon>
        <taxon>Actinomycetota</taxon>
        <taxon>Actinomycetes</taxon>
        <taxon>Streptosporangiales</taxon>
        <taxon>Thermomonosporaceae</taxon>
        <taxon>Actinomadura</taxon>
    </lineage>
</organism>
<accession>A0ABP8BVT8</accession>
<evidence type="ECO:0000313" key="2">
    <source>
        <dbReference type="EMBL" id="GAA4227933.1"/>
    </source>
</evidence>
<keyword evidence="3" id="KW-1185">Reference proteome</keyword>
<gene>
    <name evidence="2" type="ORF">GCM10022254_16840</name>
</gene>
<reference evidence="3" key="1">
    <citation type="journal article" date="2019" name="Int. J. Syst. Evol. Microbiol.">
        <title>The Global Catalogue of Microorganisms (GCM) 10K type strain sequencing project: providing services to taxonomists for standard genome sequencing and annotation.</title>
        <authorList>
            <consortium name="The Broad Institute Genomics Platform"/>
            <consortium name="The Broad Institute Genome Sequencing Center for Infectious Disease"/>
            <person name="Wu L."/>
            <person name="Ma J."/>
        </authorList>
    </citation>
    <scope>NUCLEOTIDE SEQUENCE [LARGE SCALE GENOMIC DNA]</scope>
    <source>
        <strain evidence="3">JCM 17440</strain>
    </source>
</reference>
<comment type="caution">
    <text evidence="2">The sequence shown here is derived from an EMBL/GenBank/DDBJ whole genome shotgun (WGS) entry which is preliminary data.</text>
</comment>
<dbReference type="InterPro" id="IPR041657">
    <property type="entry name" value="HTH_17"/>
</dbReference>
<dbReference type="EMBL" id="BAABAS010000004">
    <property type="protein sequence ID" value="GAA4227933.1"/>
    <property type="molecule type" value="Genomic_DNA"/>
</dbReference>
<protein>
    <recommendedName>
        <fullName evidence="1">Helix-turn-helix domain-containing protein</fullName>
    </recommendedName>
</protein>
<feature type="domain" description="Helix-turn-helix" evidence="1">
    <location>
        <begin position="21"/>
        <end position="69"/>
    </location>
</feature>
<evidence type="ECO:0000259" key="1">
    <source>
        <dbReference type="Pfam" id="PF12728"/>
    </source>
</evidence>